<dbReference type="SUPFAM" id="SSF51735">
    <property type="entry name" value="NAD(P)-binding Rossmann-fold domains"/>
    <property type="match status" value="1"/>
</dbReference>
<feature type="region of interest" description="Disordered" evidence="3">
    <location>
        <begin position="43"/>
        <end position="62"/>
    </location>
</feature>
<evidence type="ECO:0000313" key="4">
    <source>
        <dbReference type="EMBL" id="MFC4360108.1"/>
    </source>
</evidence>
<sequence length="262" mass="27491">MPTSPTDFTDRTVVVTGASSGIGRAVARAFGEAGATVINADLREEPKDEGESTPTHEAVREAGGTAEYVETDASDPDQLAAVVEAARDYGGLDVMVNNAAMQLPKRMFDVERDELERILSVNVGSVYFGTKVAAREFVDRDHEGVVVNTASISSNLAQAGQVQYDATKGAVRMITRGAALELAEHGVRVNAVAPGQIATEFVEGWTAEATEKGAEGGLAKPIPLGRAGTPEDCAGAYLYLASDAASYVTGELLHVDGGWQVY</sequence>
<keyword evidence="5" id="KW-1185">Reference proteome</keyword>
<organism evidence="4 5">
    <name type="scientific">Halobium salinum</name>
    <dbReference type="NCBI Taxonomy" id="1364940"/>
    <lineage>
        <taxon>Archaea</taxon>
        <taxon>Methanobacteriati</taxon>
        <taxon>Methanobacteriota</taxon>
        <taxon>Stenosarchaea group</taxon>
        <taxon>Halobacteria</taxon>
        <taxon>Halobacteriales</taxon>
        <taxon>Haloferacaceae</taxon>
        <taxon>Halobium</taxon>
    </lineage>
</organism>
<dbReference type="AlphaFoldDB" id="A0ABD5PH94"/>
<protein>
    <submittedName>
        <fullName evidence="4">SDR family NAD(P)-dependent oxidoreductase</fullName>
        <ecNumber evidence="4">1.1.1.-</ecNumber>
    </submittedName>
</protein>
<dbReference type="CDD" id="cd05233">
    <property type="entry name" value="SDR_c"/>
    <property type="match status" value="1"/>
</dbReference>
<dbReference type="Proteomes" id="UP001595921">
    <property type="component" value="Unassembled WGS sequence"/>
</dbReference>
<gene>
    <name evidence="4" type="ORF">ACFO0N_19335</name>
</gene>
<dbReference type="InterPro" id="IPR002347">
    <property type="entry name" value="SDR_fam"/>
</dbReference>
<dbReference type="Pfam" id="PF13561">
    <property type="entry name" value="adh_short_C2"/>
    <property type="match status" value="1"/>
</dbReference>
<evidence type="ECO:0000256" key="1">
    <source>
        <dbReference type="ARBA" id="ARBA00006484"/>
    </source>
</evidence>
<proteinExistence type="inferred from homology"/>
<dbReference type="FunFam" id="3.40.50.720:FF:000084">
    <property type="entry name" value="Short-chain dehydrogenase reductase"/>
    <property type="match status" value="1"/>
</dbReference>
<dbReference type="GO" id="GO:0016491">
    <property type="term" value="F:oxidoreductase activity"/>
    <property type="evidence" value="ECO:0007669"/>
    <property type="project" value="UniProtKB-KW"/>
</dbReference>
<dbReference type="InterPro" id="IPR036291">
    <property type="entry name" value="NAD(P)-bd_dom_sf"/>
</dbReference>
<comment type="similarity">
    <text evidence="1">Belongs to the short-chain dehydrogenases/reductases (SDR) family.</text>
</comment>
<reference evidence="4 5" key="1">
    <citation type="journal article" date="2019" name="Int. J. Syst. Evol. Microbiol.">
        <title>The Global Catalogue of Microorganisms (GCM) 10K type strain sequencing project: providing services to taxonomists for standard genome sequencing and annotation.</title>
        <authorList>
            <consortium name="The Broad Institute Genomics Platform"/>
            <consortium name="The Broad Institute Genome Sequencing Center for Infectious Disease"/>
            <person name="Wu L."/>
            <person name="Ma J."/>
        </authorList>
    </citation>
    <scope>NUCLEOTIDE SEQUENCE [LARGE SCALE GENOMIC DNA]</scope>
    <source>
        <strain evidence="4 5">CGMCC 1.12553</strain>
    </source>
</reference>
<evidence type="ECO:0000256" key="3">
    <source>
        <dbReference type="SAM" id="MobiDB-lite"/>
    </source>
</evidence>
<dbReference type="EC" id="1.1.1.-" evidence="4"/>
<dbReference type="PRINTS" id="PR00080">
    <property type="entry name" value="SDRFAMILY"/>
</dbReference>
<dbReference type="PANTHER" id="PTHR42760:SF115">
    <property type="entry name" value="3-OXOACYL-[ACYL-CARRIER-PROTEIN] REDUCTASE FABG"/>
    <property type="match status" value="1"/>
</dbReference>
<evidence type="ECO:0000256" key="2">
    <source>
        <dbReference type="ARBA" id="ARBA00023002"/>
    </source>
</evidence>
<dbReference type="Gene3D" id="3.40.50.720">
    <property type="entry name" value="NAD(P)-binding Rossmann-like Domain"/>
    <property type="match status" value="1"/>
</dbReference>
<dbReference type="EMBL" id="JBHSDS010000010">
    <property type="protein sequence ID" value="MFC4360108.1"/>
    <property type="molecule type" value="Genomic_DNA"/>
</dbReference>
<keyword evidence="2 4" id="KW-0560">Oxidoreductase</keyword>
<name>A0ABD5PH94_9EURY</name>
<evidence type="ECO:0000313" key="5">
    <source>
        <dbReference type="Proteomes" id="UP001595921"/>
    </source>
</evidence>
<accession>A0ABD5PH94</accession>
<dbReference type="RefSeq" id="WP_267623198.1">
    <property type="nucleotide sequence ID" value="NZ_JAODIW010000008.1"/>
</dbReference>
<dbReference type="PRINTS" id="PR00081">
    <property type="entry name" value="GDHRDH"/>
</dbReference>
<dbReference type="PANTHER" id="PTHR42760">
    <property type="entry name" value="SHORT-CHAIN DEHYDROGENASES/REDUCTASES FAMILY MEMBER"/>
    <property type="match status" value="1"/>
</dbReference>
<dbReference type="NCBIfam" id="NF005559">
    <property type="entry name" value="PRK07231.1"/>
    <property type="match status" value="1"/>
</dbReference>
<comment type="caution">
    <text evidence="4">The sequence shown here is derived from an EMBL/GenBank/DDBJ whole genome shotgun (WGS) entry which is preliminary data.</text>
</comment>